<dbReference type="PATRIC" id="fig|702459.3.peg.278"/>
<dbReference type="AlphaFoldDB" id="A0A0H3EAP9"/>
<dbReference type="KEGG" id="bbp:BBPR_0267"/>
<protein>
    <submittedName>
        <fullName evidence="1">Uncharacterized protein</fullName>
    </submittedName>
</protein>
<dbReference type="EMBL" id="CP001840">
    <property type="protein sequence ID" value="ADP35393.1"/>
    <property type="molecule type" value="Genomic_DNA"/>
</dbReference>
<evidence type="ECO:0000313" key="1">
    <source>
        <dbReference type="EMBL" id="ADP35393.1"/>
    </source>
</evidence>
<name>A0A0H3EAP9_BIFBP</name>
<dbReference type="HOGENOM" id="CLU_2506060_0_0_11"/>
<proteinExistence type="predicted"/>
<gene>
    <name evidence="1" type="ordered locus">BBPR_0267</name>
</gene>
<organism evidence="1 2">
    <name type="scientific">Bifidobacterium bifidum (strain PRL2010)</name>
    <dbReference type="NCBI Taxonomy" id="702459"/>
    <lineage>
        <taxon>Bacteria</taxon>
        <taxon>Bacillati</taxon>
        <taxon>Actinomycetota</taxon>
        <taxon>Actinomycetes</taxon>
        <taxon>Bifidobacteriales</taxon>
        <taxon>Bifidobacteriaceae</taxon>
        <taxon>Bifidobacterium</taxon>
    </lineage>
</organism>
<reference evidence="1 2" key="1">
    <citation type="journal article" date="2010" name="Proc. Natl. Acad. Sci. U.S.A.">
        <title>Genome analysis of Bifidobacterium bifidum PRL2010 reveals metabolic pathways for host-derived glycan foraging.</title>
        <authorList>
            <person name="Turroni F."/>
            <person name="Bottacini F."/>
            <person name="Foroni E."/>
            <person name="Mulder I."/>
            <person name="Kim J.H."/>
            <person name="Zomer A."/>
            <person name="Sanchez B."/>
            <person name="Bidossi A."/>
            <person name="Ferrarini A."/>
            <person name="Giubellini V."/>
            <person name="Delledonne M."/>
            <person name="Henrissat B."/>
            <person name="Coutinho P."/>
            <person name="Oggioni M."/>
            <person name="Fitzgerald G.F."/>
            <person name="Mills D."/>
            <person name="Margolles A."/>
            <person name="Kelly D."/>
            <person name="van Sinderen D."/>
            <person name="Ventura M."/>
        </authorList>
    </citation>
    <scope>NUCLEOTIDE SEQUENCE [LARGE SCALE GENOMIC DNA]</scope>
    <source>
        <strain evidence="1 2">PRL2010</strain>
    </source>
</reference>
<evidence type="ECO:0000313" key="2">
    <source>
        <dbReference type="Proteomes" id="UP000002312"/>
    </source>
</evidence>
<dbReference type="Proteomes" id="UP000002312">
    <property type="component" value="Chromosome"/>
</dbReference>
<sequence>MDSVDALYMAQVGNPNLYASHEEGAVDCLKRAGLVPKSYTVEQYEKEANAMGHAAPGETVNTTYDMKKPEVLACLAANGNVFMDR</sequence>
<accession>A0A0H3EAP9</accession>
<dbReference type="OrthoDB" id="3230671at2"/>